<dbReference type="InterPro" id="IPR019734">
    <property type="entry name" value="TPR_rpt"/>
</dbReference>
<name>A0A1L6J8S3_9SPHN</name>
<dbReference type="AlphaFoldDB" id="A0A1L6J8S3"/>
<feature type="signal peptide" evidence="2">
    <location>
        <begin position="1"/>
        <end position="22"/>
    </location>
</feature>
<dbReference type="EMBL" id="QQWO01000014">
    <property type="protein sequence ID" value="RSV00938.1"/>
    <property type="molecule type" value="Genomic_DNA"/>
</dbReference>
<feature type="chain" id="PRO_5041797844" evidence="2">
    <location>
        <begin position="23"/>
        <end position="120"/>
    </location>
</feature>
<evidence type="ECO:0000256" key="2">
    <source>
        <dbReference type="SAM" id="SignalP"/>
    </source>
</evidence>
<dbReference type="Pfam" id="PF14559">
    <property type="entry name" value="TPR_19"/>
    <property type="match status" value="1"/>
</dbReference>
<reference evidence="4 6" key="3">
    <citation type="submission" date="2018-07" db="EMBL/GenBank/DDBJ databases">
        <title>Genomic and Epidemiologic Investigation of an Indolent Hospital Outbreak.</title>
        <authorList>
            <person name="Johnson R.C."/>
            <person name="Deming C."/>
            <person name="Conlan S."/>
            <person name="Zellmer C.J."/>
            <person name="Michelin A.V."/>
            <person name="Lee-Lin S."/>
            <person name="Thomas P.J."/>
            <person name="Park M."/>
            <person name="Weingarten R.A."/>
            <person name="Less J."/>
            <person name="Dekker J.P."/>
            <person name="Frank K.M."/>
            <person name="Musser K.A."/>
            <person name="Mcquiston J.R."/>
            <person name="Henderson D.K."/>
            <person name="Lau A.F."/>
            <person name="Palmore T.N."/>
            <person name="Segre J.A."/>
        </authorList>
    </citation>
    <scope>NUCLEOTIDE SEQUENCE [LARGE SCALE GENOMIC DNA]</scope>
    <source>
        <strain evidence="4 6">SK-NIH.Env10_0317</strain>
    </source>
</reference>
<dbReference type="STRING" id="93064.BRX40_07570"/>
<evidence type="ECO:0000313" key="5">
    <source>
        <dbReference type="Proteomes" id="UP000185161"/>
    </source>
</evidence>
<evidence type="ECO:0000313" key="4">
    <source>
        <dbReference type="EMBL" id="RSV00938.1"/>
    </source>
</evidence>
<sequence>MRVALASIVLAAPLALSPAAHAQVRADPYAKVAIQAGDYATAERKLLAEQRIFPAKPEVLLNLAAVYSKTGRHSEARAIYDRVLVLDSVAMDVADGQVAPSHLVANRGLRLLDAARQASR</sequence>
<protein>
    <submittedName>
        <fullName evidence="4">Tetratricopeptide repeat protein</fullName>
    </submittedName>
</protein>
<keyword evidence="1" id="KW-0802">TPR repeat</keyword>
<evidence type="ECO:0000313" key="3">
    <source>
        <dbReference type="EMBL" id="APR52305.1"/>
    </source>
</evidence>
<proteinExistence type="predicted"/>
<evidence type="ECO:0000256" key="1">
    <source>
        <dbReference type="PROSITE-ProRule" id="PRU00339"/>
    </source>
</evidence>
<dbReference type="SUPFAM" id="SSF48452">
    <property type="entry name" value="TPR-like"/>
    <property type="match status" value="1"/>
</dbReference>
<dbReference type="RefSeq" id="WP_075151188.1">
    <property type="nucleotide sequence ID" value="NZ_CP018820.1"/>
</dbReference>
<dbReference type="Gene3D" id="1.25.40.10">
    <property type="entry name" value="Tetratricopeptide repeat domain"/>
    <property type="match status" value="1"/>
</dbReference>
<keyword evidence="2" id="KW-0732">Signal</keyword>
<dbReference type="OrthoDB" id="7583562at2"/>
<dbReference type="InterPro" id="IPR011990">
    <property type="entry name" value="TPR-like_helical_dom_sf"/>
</dbReference>
<keyword evidence="5" id="KW-1185">Reference proteome</keyword>
<feature type="repeat" description="TPR" evidence="1">
    <location>
        <begin position="57"/>
        <end position="90"/>
    </location>
</feature>
<dbReference type="KEGG" id="skr:BRX40_07570"/>
<dbReference type="Proteomes" id="UP000286681">
    <property type="component" value="Unassembled WGS sequence"/>
</dbReference>
<accession>A0A1L6J8S3</accession>
<dbReference type="EMBL" id="CP018820">
    <property type="protein sequence ID" value="APR52305.1"/>
    <property type="molecule type" value="Genomic_DNA"/>
</dbReference>
<reference evidence="3" key="1">
    <citation type="submission" date="2016-12" db="EMBL/GenBank/DDBJ databases">
        <title>Whole genome sequencing of Sphingomonas koreensis.</title>
        <authorList>
            <person name="Conlan S."/>
            <person name="Thomas P.J."/>
            <person name="Mullikin J."/>
            <person name="Palmore T.N."/>
            <person name="Frank K.M."/>
            <person name="Segre J.A."/>
        </authorList>
    </citation>
    <scope>NUCLEOTIDE SEQUENCE</scope>
    <source>
        <strain evidence="3">ABOJV</strain>
    </source>
</reference>
<dbReference type="Proteomes" id="UP000185161">
    <property type="component" value="Chromosome"/>
</dbReference>
<reference evidence="5" key="2">
    <citation type="submission" date="2016-12" db="EMBL/GenBank/DDBJ databases">
        <title>Whole genome sequencing of Sphingomonas sp. ABOJV.</title>
        <authorList>
            <person name="Conlan S."/>
            <person name="Thomas P.J."/>
            <person name="Mullikin J."/>
            <person name="Palmore T.N."/>
            <person name="Frank K.M."/>
            <person name="Segre J.A."/>
        </authorList>
    </citation>
    <scope>NUCLEOTIDE SEQUENCE [LARGE SCALE GENOMIC DNA]</scope>
    <source>
        <strain evidence="5">ABOJV</strain>
    </source>
</reference>
<organism evidence="3 5">
    <name type="scientific">Sphingomonas koreensis</name>
    <dbReference type="NCBI Taxonomy" id="93064"/>
    <lineage>
        <taxon>Bacteria</taxon>
        <taxon>Pseudomonadati</taxon>
        <taxon>Pseudomonadota</taxon>
        <taxon>Alphaproteobacteria</taxon>
        <taxon>Sphingomonadales</taxon>
        <taxon>Sphingomonadaceae</taxon>
        <taxon>Sphingomonas</taxon>
    </lineage>
</organism>
<evidence type="ECO:0000313" key="6">
    <source>
        <dbReference type="Proteomes" id="UP000286681"/>
    </source>
</evidence>
<dbReference type="GeneID" id="44132411"/>
<dbReference type="PROSITE" id="PS50005">
    <property type="entry name" value="TPR"/>
    <property type="match status" value="1"/>
</dbReference>
<gene>
    <name evidence="3" type="ORF">BRX40_07570</name>
    <name evidence="4" type="ORF">CA257_16000</name>
</gene>